<organism evidence="1 2">
    <name type="scientific">Nostoc flagelliforme CCNUN1</name>
    <dbReference type="NCBI Taxonomy" id="2038116"/>
    <lineage>
        <taxon>Bacteria</taxon>
        <taxon>Bacillati</taxon>
        <taxon>Cyanobacteriota</taxon>
        <taxon>Cyanophyceae</taxon>
        <taxon>Nostocales</taxon>
        <taxon>Nostocaceae</taxon>
        <taxon>Nostoc</taxon>
    </lineage>
</organism>
<dbReference type="EMBL" id="CP024785">
    <property type="protein sequence ID" value="AUB40960.1"/>
    <property type="molecule type" value="Genomic_DNA"/>
</dbReference>
<proteinExistence type="predicted"/>
<keyword evidence="2" id="KW-1185">Reference proteome</keyword>
<name>A0A2K8T007_9NOSO</name>
<evidence type="ECO:0000313" key="1">
    <source>
        <dbReference type="EMBL" id="AUB40960.1"/>
    </source>
</evidence>
<sequence length="68" mass="7703">MGSGKSNPYPLPSFWPKAFLARRPSKGDTIKVPTAVVPAIAKNLRLENVMRMVWLLKNNAEEKIFDFD</sequence>
<reference evidence="1 2" key="1">
    <citation type="submission" date="2017-11" db="EMBL/GenBank/DDBJ databases">
        <title>Complete genome of a free-living desiccation-tolerant cyanobacterium and its photosynthetic adaptation to extreme terrestrial habitat.</title>
        <authorList>
            <person name="Shang J."/>
        </authorList>
    </citation>
    <scope>NUCLEOTIDE SEQUENCE [LARGE SCALE GENOMIC DNA]</scope>
    <source>
        <strain evidence="1 2">CCNUN1</strain>
    </source>
</reference>
<dbReference type="AlphaFoldDB" id="A0A2K8T007"/>
<protein>
    <submittedName>
        <fullName evidence="1">Uncharacterized protein</fullName>
    </submittedName>
</protein>
<evidence type="ECO:0000313" key="2">
    <source>
        <dbReference type="Proteomes" id="UP000232003"/>
    </source>
</evidence>
<dbReference type="Proteomes" id="UP000232003">
    <property type="component" value="Chromosome"/>
</dbReference>
<dbReference type="KEGG" id="nfl:COO91_06996"/>
<accession>A0A2K8T007</accession>
<gene>
    <name evidence="1" type="ORF">COO91_06996</name>
</gene>